<dbReference type="STRING" id="48269.A0A183LGU2"/>
<name>A0A183LGU2_9TREM</name>
<sequence>MNLLIQLSSMVFKRSVFESRKRPQGYLRPKVRVEFATLLQHSWPRTITERYLNQLIPNSSAQILAILEALSLKPGERRSLITPKPPVDSSDWEMSDVYTELFIASMELIYPNSSKKLIPNFLSGIHVIRKIPVDREKTSTTLINHTIALNETKFLKWTQLDLIHYQYNYHDFAEEFDENGELSSESKAIPSSNINTNVSCTIDSLMKLIQIYFACAQYDIFDLVSRDTLNVFEEKLSDLIKEQAPKEFIQHIQAQIDTLELLRALHSAQLSIKVLNKNEIIEDVLQQPIVQETPAANLNKSSMKQQDTSNLTIDYLDSDKEVNSTRLLHNQTLILNFLPKGILKLIQKLDNIVKKIDELQMLYLFNLMKTLLESLNIDVADGLMSCNLIFYVIWITEMFEQKLFHHNSRKESSQNFLLNSMNIKLLLKALTLQMKPDDVCGATECNENDKLAICLIDLWTGIWNKVMDLIYWSRNMISKRMIFLQINHPKNLEINSLSELQVELLWFEHTIRWKLRNLEWLTWCDLNEMSKEKVHKKIEQMDENSLKQCGRNKISKVFYYCLKAETEIAEKLLFNKWSNESHSIASKEVINCQQSTGLSKPHENTLATERFRSDRPPPPIVIAKCENSMVFQTQKWNPSSGEQIICNDSSSVLKVTNLTPNEEYAFAVAAYNKEGHPIGSHKHGLGHSTKPVLAYSSLCIYTGLCHLLQVNYFF</sequence>
<dbReference type="GO" id="GO:0060271">
    <property type="term" value="P:cilium assembly"/>
    <property type="evidence" value="ECO:0007669"/>
    <property type="project" value="TreeGrafter"/>
</dbReference>
<protein>
    <submittedName>
        <fullName evidence="1">Uncharacterized protein</fullName>
    </submittedName>
</protein>
<dbReference type="Proteomes" id="UP000277204">
    <property type="component" value="Unassembled WGS sequence"/>
</dbReference>
<dbReference type="SUPFAM" id="SSF49265">
    <property type="entry name" value="Fibronectin type III"/>
    <property type="match status" value="1"/>
</dbReference>
<dbReference type="PANTHER" id="PTHR33487:SF1">
    <property type="entry name" value="CILIA- AND FLAGELLA-ASSOCIATED PROTEIN 54"/>
    <property type="match status" value="1"/>
</dbReference>
<accession>A0A183LGU2</accession>
<evidence type="ECO:0000313" key="2">
    <source>
        <dbReference type="Proteomes" id="UP000277204"/>
    </source>
</evidence>
<dbReference type="AlphaFoldDB" id="A0A183LGU2"/>
<dbReference type="EMBL" id="UZAI01000826">
    <property type="protein sequence ID" value="VDO56777.1"/>
    <property type="molecule type" value="Genomic_DNA"/>
</dbReference>
<gene>
    <name evidence="1" type="ORF">SMRZ_LOCUS3017</name>
</gene>
<keyword evidence="2" id="KW-1185">Reference proteome</keyword>
<organism evidence="1 2">
    <name type="scientific">Schistosoma margrebowiei</name>
    <dbReference type="NCBI Taxonomy" id="48269"/>
    <lineage>
        <taxon>Eukaryota</taxon>
        <taxon>Metazoa</taxon>
        <taxon>Spiralia</taxon>
        <taxon>Lophotrochozoa</taxon>
        <taxon>Platyhelminthes</taxon>
        <taxon>Trematoda</taxon>
        <taxon>Digenea</taxon>
        <taxon>Strigeidida</taxon>
        <taxon>Schistosomatoidea</taxon>
        <taxon>Schistosomatidae</taxon>
        <taxon>Schistosoma</taxon>
    </lineage>
</organism>
<proteinExistence type="predicted"/>
<evidence type="ECO:0000313" key="1">
    <source>
        <dbReference type="EMBL" id="VDO56777.1"/>
    </source>
</evidence>
<dbReference type="Pfam" id="PF14858">
    <property type="entry name" value="CFAP54_N"/>
    <property type="match status" value="1"/>
</dbReference>
<dbReference type="InterPro" id="IPR036116">
    <property type="entry name" value="FN3_sf"/>
</dbReference>
<dbReference type="PANTHER" id="PTHR33487">
    <property type="entry name" value="CILIA- AND FLAGELLA-ASSOCIATED PROTEIN 54"/>
    <property type="match status" value="1"/>
</dbReference>
<dbReference type="InterPro" id="IPR027912">
    <property type="entry name" value="CFAP54"/>
</dbReference>
<reference evidence="1 2" key="1">
    <citation type="submission" date="2018-11" db="EMBL/GenBank/DDBJ databases">
        <authorList>
            <consortium name="Pathogen Informatics"/>
        </authorList>
    </citation>
    <scope>NUCLEOTIDE SEQUENCE [LARGE SCALE GENOMIC DNA]</scope>
    <source>
        <strain evidence="1 2">Zambia</strain>
    </source>
</reference>